<dbReference type="InterPro" id="IPR017956">
    <property type="entry name" value="AT_hook_DNA-bd_motif"/>
</dbReference>
<dbReference type="InterPro" id="IPR000953">
    <property type="entry name" value="Chromo/chromo_shadow_dom"/>
</dbReference>
<dbReference type="PROSITE" id="PS50013">
    <property type="entry name" value="CHROMO_2"/>
    <property type="match status" value="1"/>
</dbReference>
<evidence type="ECO:0000256" key="1">
    <source>
        <dbReference type="SAM" id="MobiDB-lite"/>
    </source>
</evidence>
<evidence type="ECO:0000313" key="4">
    <source>
        <dbReference type="Proteomes" id="UP001165060"/>
    </source>
</evidence>
<protein>
    <recommendedName>
        <fullName evidence="2">Chromo domain-containing protein</fullName>
    </recommendedName>
</protein>
<name>A0ABQ6MRT8_9STRA</name>
<reference evidence="3 4" key="1">
    <citation type="journal article" date="2023" name="Commun. Biol.">
        <title>Genome analysis of Parmales, the sister group of diatoms, reveals the evolutionary specialization of diatoms from phago-mixotrophs to photoautotrophs.</title>
        <authorList>
            <person name="Ban H."/>
            <person name="Sato S."/>
            <person name="Yoshikawa S."/>
            <person name="Yamada K."/>
            <person name="Nakamura Y."/>
            <person name="Ichinomiya M."/>
            <person name="Sato N."/>
            <person name="Blanc-Mathieu R."/>
            <person name="Endo H."/>
            <person name="Kuwata A."/>
            <person name="Ogata H."/>
        </authorList>
    </citation>
    <scope>NUCLEOTIDE SEQUENCE [LARGE SCALE GENOMIC DNA]</scope>
</reference>
<proteinExistence type="predicted"/>
<feature type="compositionally biased region" description="Gly residues" evidence="1">
    <location>
        <begin position="202"/>
        <end position="220"/>
    </location>
</feature>
<evidence type="ECO:0000259" key="2">
    <source>
        <dbReference type="PROSITE" id="PS50013"/>
    </source>
</evidence>
<feature type="region of interest" description="Disordered" evidence="1">
    <location>
        <begin position="294"/>
        <end position="334"/>
    </location>
</feature>
<organism evidence="3 4">
    <name type="scientific">Tetraparma gracilis</name>
    <dbReference type="NCBI Taxonomy" id="2962635"/>
    <lineage>
        <taxon>Eukaryota</taxon>
        <taxon>Sar</taxon>
        <taxon>Stramenopiles</taxon>
        <taxon>Ochrophyta</taxon>
        <taxon>Bolidophyceae</taxon>
        <taxon>Parmales</taxon>
        <taxon>Triparmaceae</taxon>
        <taxon>Tetraparma</taxon>
    </lineage>
</organism>
<evidence type="ECO:0000313" key="3">
    <source>
        <dbReference type="EMBL" id="GMI30850.1"/>
    </source>
</evidence>
<accession>A0ABQ6MRT8</accession>
<keyword evidence="4" id="KW-1185">Reference proteome</keyword>
<feature type="region of interest" description="Disordered" evidence="1">
    <location>
        <begin position="199"/>
        <end position="282"/>
    </location>
</feature>
<feature type="region of interest" description="Disordered" evidence="1">
    <location>
        <begin position="394"/>
        <end position="416"/>
    </location>
</feature>
<dbReference type="InterPro" id="IPR016197">
    <property type="entry name" value="Chromo-like_dom_sf"/>
</dbReference>
<gene>
    <name evidence="3" type="ORF">TeGR_g14607</name>
</gene>
<dbReference type="PRINTS" id="PR00929">
    <property type="entry name" value="ATHOOK"/>
</dbReference>
<dbReference type="SUPFAM" id="SSF54160">
    <property type="entry name" value="Chromo domain-like"/>
    <property type="match status" value="1"/>
</dbReference>
<feature type="region of interest" description="Disordered" evidence="1">
    <location>
        <begin position="144"/>
        <end position="185"/>
    </location>
</feature>
<comment type="caution">
    <text evidence="3">The sequence shown here is derived from an EMBL/GenBank/DDBJ whole genome shotgun (WGS) entry which is preliminary data.</text>
</comment>
<dbReference type="Proteomes" id="UP001165060">
    <property type="component" value="Unassembled WGS sequence"/>
</dbReference>
<dbReference type="EMBL" id="BRYB01003123">
    <property type="protein sequence ID" value="GMI30850.1"/>
    <property type="molecule type" value="Genomic_DNA"/>
</dbReference>
<sequence>MSSLSPPKQLRDYRDFELGAEFIMRVDADPDEFRQGKHPGVEYFLSQFLDELERVAAVDGYDKVHEPLSRHAEFMETLVELCLRYGGAGALARGILRELLRVDERQDLQSALDGFVDNAAFPLKDRKVLKADIAHAAVAAALLQKAEKPRGRPPKGKAPEADEGATEQPKAGKPRPPGRPPKGKVWDEAAGAWASEADAGAAGEGGGWGGKAAGGGGGGGGKEDKPRPPGRPPKGKVWDAAAGAWAPEAGAGAAEPRKPAPKKPAPKKPAPGGGAGALGCSKCRFDERGCGRCRGESDAHMCDAGAAGGSGEGGSKKPRAGAAEPPKSAKKARKLPRGLYEVEWIRLARTAGGEKVYTTKWRGWEDEGDLTEEPEGKLREWMSDRQFAEAIRDAPVGGGAGGEEEVKKKKAGAKRR</sequence>
<feature type="compositionally biased region" description="Low complexity" evidence="1">
    <location>
        <begin position="240"/>
        <end position="254"/>
    </location>
</feature>
<feature type="domain" description="Chromo" evidence="2">
    <location>
        <begin position="340"/>
        <end position="378"/>
    </location>
</feature>